<dbReference type="InterPro" id="IPR013249">
    <property type="entry name" value="RNA_pol_sigma70_r4_t2"/>
</dbReference>
<dbReference type="AlphaFoldDB" id="A0A4R8DWH3"/>
<dbReference type="InterPro" id="IPR013324">
    <property type="entry name" value="RNA_pol_sigma_r3/r4-like"/>
</dbReference>
<dbReference type="GO" id="GO:0003677">
    <property type="term" value="F:DNA binding"/>
    <property type="evidence" value="ECO:0007669"/>
    <property type="project" value="InterPro"/>
</dbReference>
<evidence type="ECO:0000256" key="4">
    <source>
        <dbReference type="ARBA" id="ARBA00023163"/>
    </source>
</evidence>
<proteinExistence type="inferred from homology"/>
<dbReference type="RefSeq" id="WP_162852579.1">
    <property type="nucleotide sequence ID" value="NZ_SODV01000001.1"/>
</dbReference>
<organism evidence="7 8">
    <name type="scientific">Dinghuibacter silviterrae</name>
    <dbReference type="NCBI Taxonomy" id="1539049"/>
    <lineage>
        <taxon>Bacteria</taxon>
        <taxon>Pseudomonadati</taxon>
        <taxon>Bacteroidota</taxon>
        <taxon>Chitinophagia</taxon>
        <taxon>Chitinophagales</taxon>
        <taxon>Chitinophagaceae</taxon>
        <taxon>Dinghuibacter</taxon>
    </lineage>
</organism>
<dbReference type="InterPro" id="IPR013325">
    <property type="entry name" value="RNA_pol_sigma_r2"/>
</dbReference>
<dbReference type="InterPro" id="IPR036388">
    <property type="entry name" value="WH-like_DNA-bd_sf"/>
</dbReference>
<dbReference type="SUPFAM" id="SSF88659">
    <property type="entry name" value="Sigma3 and sigma4 domains of RNA polymerase sigma factors"/>
    <property type="match status" value="1"/>
</dbReference>
<keyword evidence="2" id="KW-0805">Transcription regulation</keyword>
<sequence length="195" mass="22891">MHEKIHSTETLLRQLSEGDEEALAALVRLHWKNVYAQALFWIKSTEEAEEVTQDIFLKLWNTREQLGDVLHFENWLFIVSRNTILSAVRKKLSRPTFLQEQEEEEHVLRPDRITEHREQYQVLLTGVGLLPEKRQQVFRMSRFEGLTHEEIAERLGIHKDTVAQYIVKAVAFLKSYLQEHTGSSVWVILLLAGLY</sequence>
<evidence type="ECO:0000259" key="5">
    <source>
        <dbReference type="Pfam" id="PF04542"/>
    </source>
</evidence>
<feature type="domain" description="RNA polymerase sigma factor 70 region 4 type 2" evidence="6">
    <location>
        <begin position="127"/>
        <end position="173"/>
    </location>
</feature>
<dbReference type="Pfam" id="PF04542">
    <property type="entry name" value="Sigma70_r2"/>
    <property type="match status" value="1"/>
</dbReference>
<evidence type="ECO:0000256" key="3">
    <source>
        <dbReference type="ARBA" id="ARBA00023082"/>
    </source>
</evidence>
<accession>A0A4R8DWH3</accession>
<dbReference type="Pfam" id="PF08281">
    <property type="entry name" value="Sigma70_r4_2"/>
    <property type="match status" value="1"/>
</dbReference>
<dbReference type="CDD" id="cd06171">
    <property type="entry name" value="Sigma70_r4"/>
    <property type="match status" value="1"/>
</dbReference>
<dbReference type="GO" id="GO:0006352">
    <property type="term" value="P:DNA-templated transcription initiation"/>
    <property type="evidence" value="ECO:0007669"/>
    <property type="project" value="InterPro"/>
</dbReference>
<dbReference type="Gene3D" id="1.10.1740.10">
    <property type="match status" value="1"/>
</dbReference>
<reference evidence="7 8" key="1">
    <citation type="submission" date="2019-03" db="EMBL/GenBank/DDBJ databases">
        <title>Genomic Encyclopedia of Type Strains, Phase IV (KMG-IV): sequencing the most valuable type-strain genomes for metagenomic binning, comparative biology and taxonomic classification.</title>
        <authorList>
            <person name="Goeker M."/>
        </authorList>
    </citation>
    <scope>NUCLEOTIDE SEQUENCE [LARGE SCALE GENOMIC DNA]</scope>
    <source>
        <strain evidence="7 8">DSM 100059</strain>
    </source>
</reference>
<keyword evidence="8" id="KW-1185">Reference proteome</keyword>
<dbReference type="SUPFAM" id="SSF88946">
    <property type="entry name" value="Sigma2 domain of RNA polymerase sigma factors"/>
    <property type="match status" value="1"/>
</dbReference>
<keyword evidence="3" id="KW-0731">Sigma factor</keyword>
<evidence type="ECO:0000256" key="1">
    <source>
        <dbReference type="ARBA" id="ARBA00010641"/>
    </source>
</evidence>
<gene>
    <name evidence="7" type="ORF">EDB95_2601</name>
</gene>
<keyword evidence="4" id="KW-0804">Transcription</keyword>
<dbReference type="InterPro" id="IPR007627">
    <property type="entry name" value="RNA_pol_sigma70_r2"/>
</dbReference>
<protein>
    <submittedName>
        <fullName evidence="7">RNA polymerase sigma-70 factor (ECF subfamily)</fullName>
    </submittedName>
</protein>
<dbReference type="PANTHER" id="PTHR43133">
    <property type="entry name" value="RNA POLYMERASE ECF-TYPE SIGMA FACTO"/>
    <property type="match status" value="1"/>
</dbReference>
<name>A0A4R8DWH3_9BACT</name>
<evidence type="ECO:0000256" key="2">
    <source>
        <dbReference type="ARBA" id="ARBA00023015"/>
    </source>
</evidence>
<dbReference type="Gene3D" id="1.10.10.10">
    <property type="entry name" value="Winged helix-like DNA-binding domain superfamily/Winged helix DNA-binding domain"/>
    <property type="match status" value="1"/>
</dbReference>
<feature type="domain" description="RNA polymerase sigma-70 region 2" evidence="5">
    <location>
        <begin position="26"/>
        <end position="91"/>
    </location>
</feature>
<evidence type="ECO:0000313" key="8">
    <source>
        <dbReference type="Proteomes" id="UP000294498"/>
    </source>
</evidence>
<dbReference type="EMBL" id="SODV01000001">
    <property type="protein sequence ID" value="TDX01561.1"/>
    <property type="molecule type" value="Genomic_DNA"/>
</dbReference>
<evidence type="ECO:0000313" key="7">
    <source>
        <dbReference type="EMBL" id="TDX01561.1"/>
    </source>
</evidence>
<dbReference type="InterPro" id="IPR014284">
    <property type="entry name" value="RNA_pol_sigma-70_dom"/>
</dbReference>
<evidence type="ECO:0000259" key="6">
    <source>
        <dbReference type="Pfam" id="PF08281"/>
    </source>
</evidence>
<dbReference type="NCBIfam" id="TIGR02937">
    <property type="entry name" value="sigma70-ECF"/>
    <property type="match status" value="1"/>
</dbReference>
<dbReference type="GO" id="GO:0016987">
    <property type="term" value="F:sigma factor activity"/>
    <property type="evidence" value="ECO:0007669"/>
    <property type="project" value="UniProtKB-KW"/>
</dbReference>
<dbReference type="InterPro" id="IPR039425">
    <property type="entry name" value="RNA_pol_sigma-70-like"/>
</dbReference>
<comment type="similarity">
    <text evidence="1">Belongs to the sigma-70 factor family. ECF subfamily.</text>
</comment>
<dbReference type="PANTHER" id="PTHR43133:SF46">
    <property type="entry name" value="RNA POLYMERASE SIGMA-70 FACTOR ECF SUBFAMILY"/>
    <property type="match status" value="1"/>
</dbReference>
<comment type="caution">
    <text evidence="7">The sequence shown here is derived from an EMBL/GenBank/DDBJ whole genome shotgun (WGS) entry which is preliminary data.</text>
</comment>
<dbReference type="Proteomes" id="UP000294498">
    <property type="component" value="Unassembled WGS sequence"/>
</dbReference>